<organism evidence="2 3">
    <name type="scientific">Pelagomonas calceolata</name>
    <dbReference type="NCBI Taxonomy" id="35677"/>
    <lineage>
        <taxon>Eukaryota</taxon>
        <taxon>Sar</taxon>
        <taxon>Stramenopiles</taxon>
        <taxon>Ochrophyta</taxon>
        <taxon>Pelagophyceae</taxon>
        <taxon>Pelagomonadales</taxon>
        <taxon>Pelagomonadaceae</taxon>
        <taxon>Pelagomonas</taxon>
    </lineage>
</organism>
<dbReference type="AlphaFoldDB" id="A0A8J2X252"/>
<feature type="transmembrane region" description="Helical" evidence="1">
    <location>
        <begin position="115"/>
        <end position="131"/>
    </location>
</feature>
<dbReference type="OrthoDB" id="189346at2759"/>
<dbReference type="EMBL" id="CAKKNE010000005">
    <property type="protein sequence ID" value="CAH0377920.1"/>
    <property type="molecule type" value="Genomic_DNA"/>
</dbReference>
<protein>
    <submittedName>
        <fullName evidence="2">Uncharacterized protein</fullName>
    </submittedName>
</protein>
<proteinExistence type="predicted"/>
<dbReference type="Proteomes" id="UP000789595">
    <property type="component" value="Unassembled WGS sequence"/>
</dbReference>
<comment type="caution">
    <text evidence="2">The sequence shown here is derived from an EMBL/GenBank/DDBJ whole genome shotgun (WGS) entry which is preliminary data.</text>
</comment>
<feature type="transmembrane region" description="Helical" evidence="1">
    <location>
        <begin position="52"/>
        <end position="70"/>
    </location>
</feature>
<evidence type="ECO:0000313" key="2">
    <source>
        <dbReference type="EMBL" id="CAH0377920.1"/>
    </source>
</evidence>
<reference evidence="2" key="1">
    <citation type="submission" date="2021-11" db="EMBL/GenBank/DDBJ databases">
        <authorList>
            <consortium name="Genoscope - CEA"/>
            <person name="William W."/>
        </authorList>
    </citation>
    <scope>NUCLEOTIDE SEQUENCE</scope>
</reference>
<keyword evidence="3" id="KW-1185">Reference proteome</keyword>
<evidence type="ECO:0000313" key="3">
    <source>
        <dbReference type="Proteomes" id="UP000789595"/>
    </source>
</evidence>
<keyword evidence="1" id="KW-1133">Transmembrane helix</keyword>
<gene>
    <name evidence="2" type="ORF">PECAL_5P24380</name>
</gene>
<keyword evidence="1" id="KW-0812">Transmembrane</keyword>
<accession>A0A8J2X252</accession>
<feature type="transmembrane region" description="Helical" evidence="1">
    <location>
        <begin position="151"/>
        <end position="168"/>
    </location>
</feature>
<evidence type="ECO:0000256" key="1">
    <source>
        <dbReference type="SAM" id="Phobius"/>
    </source>
</evidence>
<feature type="transmembrane region" description="Helical" evidence="1">
    <location>
        <begin position="90"/>
        <end position="108"/>
    </location>
</feature>
<keyword evidence="1" id="KW-0472">Membrane</keyword>
<name>A0A8J2X252_9STRA</name>
<sequence length="169" mass="18660">MLRFLAWPPAADPHLEGTHTWRVTPSRRDDGLARTHITSLLSITMALVEPELFIKIFCVVMGMYGLQMLAVPAKMVTDHFDAPATPLLQFWIRGSSCAFLTIVYLVKFKLATEDAVPVALAMSVACGALYPWNAKFGYLSPGLPTKYPMHYVPEVLMLALSCLGIAAMM</sequence>